<evidence type="ECO:0000313" key="3">
    <source>
        <dbReference type="Proteomes" id="UP000318138"/>
    </source>
</evidence>
<evidence type="ECO:0000313" key="2">
    <source>
        <dbReference type="EMBL" id="QKS70955.1"/>
    </source>
</evidence>
<feature type="transmembrane region" description="Helical" evidence="1">
    <location>
        <begin position="64"/>
        <end position="83"/>
    </location>
</feature>
<keyword evidence="1" id="KW-1133">Transmembrane helix</keyword>
<dbReference type="AlphaFoldDB" id="A0A859FFG8"/>
<sequence>MMNTLPTDEGTDVLDDLWTDLHTDYGQLFTELTKPDWHDLSSWSFQELLHMLPAIFMHEVTQQLFSLSTIFVLAILGTIMLHLHQSVSTFRTSAIAATVINLLLLTMVLHSFMLVTSYIEQTIAVMGHFLVAFLPYFLFLLVSVGGFTSAAFFHPTILLFIQTSSWYMTTIVFPLVLLHTIISALGSISETIKLTKLASLLRSLAITALLLFMTVFIGVMSVQGAATTVTDGLAIRTLKFVSSNAVPVVGRVFTDAAETMVNASLLVKNTVGLFALLLLLLVVLLPAIKIAIIACMYYAMAAVVEPLGGNKIATVLAEISKSILLLFASLLVVTFMFFLAIVIIIISGNANVMLR</sequence>
<dbReference type="InterPro" id="IPR014194">
    <property type="entry name" value="Spore_III_AE"/>
</dbReference>
<feature type="transmembrane region" description="Helical" evidence="1">
    <location>
        <begin position="273"/>
        <end position="303"/>
    </location>
</feature>
<keyword evidence="1" id="KW-0472">Membrane</keyword>
<feature type="transmembrane region" description="Helical" evidence="1">
    <location>
        <begin position="200"/>
        <end position="222"/>
    </location>
</feature>
<organism evidence="2 3">
    <name type="scientific">Paenalkalicoccus suaedae</name>
    <dbReference type="NCBI Taxonomy" id="2592382"/>
    <lineage>
        <taxon>Bacteria</taxon>
        <taxon>Bacillati</taxon>
        <taxon>Bacillota</taxon>
        <taxon>Bacilli</taxon>
        <taxon>Bacillales</taxon>
        <taxon>Bacillaceae</taxon>
        <taxon>Paenalkalicoccus</taxon>
    </lineage>
</organism>
<feature type="transmembrane region" description="Helical" evidence="1">
    <location>
        <begin position="165"/>
        <end position="188"/>
    </location>
</feature>
<feature type="transmembrane region" description="Helical" evidence="1">
    <location>
        <begin position="129"/>
        <end position="153"/>
    </location>
</feature>
<protein>
    <submittedName>
        <fullName evidence="2">Stage III sporulation protein AE</fullName>
    </submittedName>
</protein>
<keyword evidence="3" id="KW-1185">Reference proteome</keyword>
<name>A0A859FFG8_9BACI</name>
<dbReference type="KEGG" id="psua:FLK61_29990"/>
<gene>
    <name evidence="2" type="primary">spoIIIAE</name>
    <name evidence="2" type="ORF">FLK61_29990</name>
</gene>
<feature type="transmembrane region" description="Helical" evidence="1">
    <location>
        <begin position="323"/>
        <end position="346"/>
    </location>
</feature>
<keyword evidence="1" id="KW-0812">Transmembrane</keyword>
<accession>A0A859FFG8</accession>
<feature type="transmembrane region" description="Helical" evidence="1">
    <location>
        <begin position="95"/>
        <end position="117"/>
    </location>
</feature>
<dbReference type="Pfam" id="PF09546">
    <property type="entry name" value="Spore_III_AE"/>
    <property type="match status" value="1"/>
</dbReference>
<proteinExistence type="predicted"/>
<dbReference type="Proteomes" id="UP000318138">
    <property type="component" value="Chromosome"/>
</dbReference>
<dbReference type="EMBL" id="CP041372">
    <property type="protein sequence ID" value="QKS70955.1"/>
    <property type="molecule type" value="Genomic_DNA"/>
</dbReference>
<evidence type="ECO:0000256" key="1">
    <source>
        <dbReference type="SAM" id="Phobius"/>
    </source>
</evidence>
<dbReference type="NCBIfam" id="TIGR02829">
    <property type="entry name" value="spore_III_AE"/>
    <property type="match status" value="1"/>
</dbReference>
<reference evidence="3" key="1">
    <citation type="submission" date="2019-07" db="EMBL/GenBank/DDBJ databases">
        <title>Bacillus alkalisoli sp. nov. isolated from saline soil.</title>
        <authorList>
            <person name="Sun J.-Q."/>
            <person name="Xu L."/>
        </authorList>
    </citation>
    <scope>NUCLEOTIDE SEQUENCE [LARGE SCALE GENOMIC DNA]</scope>
    <source>
        <strain evidence="3">M4U3P1</strain>
    </source>
</reference>
<dbReference type="RefSeq" id="WP_176008992.1">
    <property type="nucleotide sequence ID" value="NZ_CP041372.2"/>
</dbReference>